<dbReference type="Pfam" id="PF13778">
    <property type="entry name" value="DUF4174"/>
    <property type="match status" value="1"/>
</dbReference>
<accession>A0A0F9TUH9</accession>
<evidence type="ECO:0000259" key="2">
    <source>
        <dbReference type="Pfam" id="PF13778"/>
    </source>
</evidence>
<reference evidence="3" key="1">
    <citation type="journal article" date="2015" name="Nature">
        <title>Complex archaea that bridge the gap between prokaryotes and eukaryotes.</title>
        <authorList>
            <person name="Spang A."/>
            <person name="Saw J.H."/>
            <person name="Jorgensen S.L."/>
            <person name="Zaremba-Niedzwiedzka K."/>
            <person name="Martijn J."/>
            <person name="Lind A.E."/>
            <person name="van Eijk R."/>
            <person name="Schleper C."/>
            <person name="Guy L."/>
            <person name="Ettema T.J."/>
        </authorList>
    </citation>
    <scope>NUCLEOTIDE SEQUENCE</scope>
</reference>
<protein>
    <recommendedName>
        <fullName evidence="2">DUF4174 domain-containing protein</fullName>
    </recommendedName>
</protein>
<gene>
    <name evidence="3" type="ORF">LCGC14_0286670</name>
</gene>
<dbReference type="AlphaFoldDB" id="A0A0F9TUH9"/>
<comment type="caution">
    <text evidence="3">The sequence shown here is derived from an EMBL/GenBank/DDBJ whole genome shotgun (WGS) entry which is preliminary data.</text>
</comment>
<evidence type="ECO:0000313" key="3">
    <source>
        <dbReference type="EMBL" id="KKN84700.1"/>
    </source>
</evidence>
<dbReference type="InterPro" id="IPR025232">
    <property type="entry name" value="DUF4174"/>
</dbReference>
<dbReference type="EMBL" id="LAZR01000168">
    <property type="protein sequence ID" value="KKN84700.1"/>
    <property type="molecule type" value="Genomic_DNA"/>
</dbReference>
<organism evidence="3">
    <name type="scientific">marine sediment metagenome</name>
    <dbReference type="NCBI Taxonomy" id="412755"/>
    <lineage>
        <taxon>unclassified sequences</taxon>
        <taxon>metagenomes</taxon>
        <taxon>ecological metagenomes</taxon>
    </lineage>
</organism>
<evidence type="ECO:0000256" key="1">
    <source>
        <dbReference type="ARBA" id="ARBA00022729"/>
    </source>
</evidence>
<name>A0A0F9TUH9_9ZZZZ</name>
<proteinExistence type="predicted"/>
<feature type="domain" description="DUF4174" evidence="2">
    <location>
        <begin position="12"/>
        <end position="121"/>
    </location>
</feature>
<keyword evidence="1" id="KW-0732">Signal</keyword>
<sequence length="126" mass="14803">MMQSVYTNAQDLTDYTWKNRVLILYKNKSNIEEISSAVKEVKQNNIEFKERDLLVFIYEDGEFLNTSNKTINLRSPNTLPKSHEGYILIGKDGSIKLKELYPINLEHLFNRIDSMPMRKSEMKLNN</sequence>